<dbReference type="GO" id="GO:0004672">
    <property type="term" value="F:protein kinase activity"/>
    <property type="evidence" value="ECO:0007669"/>
    <property type="project" value="InterPro"/>
</dbReference>
<evidence type="ECO:0000256" key="1">
    <source>
        <dbReference type="SAM" id="MobiDB-lite"/>
    </source>
</evidence>
<organism evidence="3 4">
    <name type="scientific">Bodo saltans</name>
    <name type="common">Flagellated protozoan</name>
    <dbReference type="NCBI Taxonomy" id="75058"/>
    <lineage>
        <taxon>Eukaryota</taxon>
        <taxon>Discoba</taxon>
        <taxon>Euglenozoa</taxon>
        <taxon>Kinetoplastea</taxon>
        <taxon>Metakinetoplastina</taxon>
        <taxon>Eubodonida</taxon>
        <taxon>Bodonidae</taxon>
        <taxon>Bodo</taxon>
    </lineage>
</organism>
<dbReference type="InterPro" id="IPR045906">
    <property type="entry name" value="ULK4"/>
</dbReference>
<dbReference type="InterPro" id="IPR011009">
    <property type="entry name" value="Kinase-like_dom_sf"/>
</dbReference>
<dbReference type="PANTHER" id="PTHR46240">
    <property type="entry name" value="SER/THR PROTEIN KINASE ULK4"/>
    <property type="match status" value="1"/>
</dbReference>
<evidence type="ECO:0000313" key="3">
    <source>
        <dbReference type="EMBL" id="CUG90397.1"/>
    </source>
</evidence>
<dbReference type="SUPFAM" id="SSF56112">
    <property type="entry name" value="Protein kinase-like (PK-like)"/>
    <property type="match status" value="1"/>
</dbReference>
<dbReference type="InterPro" id="IPR000719">
    <property type="entry name" value="Prot_kinase_dom"/>
</dbReference>
<keyword evidence="4" id="KW-1185">Reference proteome</keyword>
<keyword evidence="3" id="KW-0808">Transferase</keyword>
<feature type="region of interest" description="Disordered" evidence="1">
    <location>
        <begin position="135"/>
        <end position="162"/>
    </location>
</feature>
<reference evidence="4" key="1">
    <citation type="submission" date="2015-09" db="EMBL/GenBank/DDBJ databases">
        <authorList>
            <consortium name="Pathogen Informatics"/>
        </authorList>
    </citation>
    <scope>NUCLEOTIDE SEQUENCE [LARGE SCALE GENOMIC DNA]</scope>
    <source>
        <strain evidence="4">Lake Konstanz</strain>
    </source>
</reference>
<dbReference type="PANTHER" id="PTHR46240:SF1">
    <property type="entry name" value="SERINE_THREONINE-PROTEIN KINASE ULK4"/>
    <property type="match status" value="1"/>
</dbReference>
<gene>
    <name evidence="3" type="ORF">BSAL_26505</name>
</gene>
<feature type="region of interest" description="Disordered" evidence="1">
    <location>
        <begin position="86"/>
        <end position="111"/>
    </location>
</feature>
<name>A0A0S4JM92_BODSA</name>
<feature type="non-terminal residue" evidence="3">
    <location>
        <position position="1"/>
    </location>
</feature>
<proteinExistence type="predicted"/>
<dbReference type="VEuPathDB" id="TriTrypDB:BSAL_26505"/>
<dbReference type="Gene3D" id="1.10.510.10">
    <property type="entry name" value="Transferase(Phosphotransferase) domain 1"/>
    <property type="match status" value="1"/>
</dbReference>
<feature type="compositionally biased region" description="Low complexity" evidence="1">
    <location>
        <begin position="139"/>
        <end position="153"/>
    </location>
</feature>
<evidence type="ECO:0000259" key="2">
    <source>
        <dbReference type="PROSITE" id="PS50011"/>
    </source>
</evidence>
<keyword evidence="3" id="KW-0418">Kinase</keyword>
<feature type="domain" description="Protein kinase" evidence="2">
    <location>
        <begin position="1"/>
        <end position="77"/>
    </location>
</feature>
<dbReference type="Proteomes" id="UP000051952">
    <property type="component" value="Unassembled WGS sequence"/>
</dbReference>
<dbReference type="PROSITE" id="PS50011">
    <property type="entry name" value="PROTEIN_KINASE_DOM"/>
    <property type="match status" value="1"/>
</dbReference>
<evidence type="ECO:0000313" key="4">
    <source>
        <dbReference type="Proteomes" id="UP000051952"/>
    </source>
</evidence>
<dbReference type="GO" id="GO:0005524">
    <property type="term" value="F:ATP binding"/>
    <property type="evidence" value="ECO:0007669"/>
    <property type="project" value="InterPro"/>
</dbReference>
<sequence length="224" mass="24294">ALGVTVYTLVFGCAPFIALSIIELNEKIAQQPVDYSIRGEMSRDDDFDDVIDLLRRMLERDAEKRISATELVKHKFIFRKRSGTTTTTLSPSAAASKRDDDKNFPLKLPHPNSSANGVVPVISIDAIRSGPATSSLLDGKSYSSPQQKSPSSGVHEQSSDSFGEITAEETYTAFTPLLPRPPPLVVGLGVGGGYRREFAAFGGFLTTSRSSLNFTLETVRTFSS</sequence>
<dbReference type="AlphaFoldDB" id="A0A0S4JM92"/>
<dbReference type="EMBL" id="CYKH01001820">
    <property type="protein sequence ID" value="CUG90397.1"/>
    <property type="molecule type" value="Genomic_DNA"/>
</dbReference>
<accession>A0A0S4JM92</accession>
<protein>
    <submittedName>
        <fullName evidence="3">Protein kinase, putative</fullName>
    </submittedName>
</protein>